<dbReference type="Gene3D" id="2.20.25.110">
    <property type="entry name" value="S-adenosyl-L-methionine-dependent methyltransferases"/>
    <property type="match status" value="1"/>
</dbReference>
<proteinExistence type="predicted"/>
<dbReference type="InterPro" id="IPR029063">
    <property type="entry name" value="SAM-dependent_MTases_sf"/>
</dbReference>
<feature type="domain" description="Methyltransferase" evidence="2">
    <location>
        <begin position="84"/>
        <end position="178"/>
    </location>
</feature>
<keyword evidence="1" id="KW-0808">Transferase</keyword>
<dbReference type="STRING" id="264199.stu1616"/>
<dbReference type="Proteomes" id="UP000001170">
    <property type="component" value="Chromosome"/>
</dbReference>
<dbReference type="CDD" id="cd02440">
    <property type="entry name" value="AdoMet_MTases"/>
    <property type="match status" value="1"/>
</dbReference>
<dbReference type="KEGG" id="stl:stu1616"/>
<name>Q5M322_STRT2</name>
<sequence length="289" mass="33229">MYPRKDLNPSCNRRKIDSFGLDQDSKSKLLIFIPITDGLGIMIMATYETFAAVYDAIMDDSLYDLWTDFSLRHLPKTMDKKKLLELACGTGIQSVRFSQAGFDVTGLDLSADMLKIAQKRASSAKQKIDFIEGNMLDLSQAGKYDFVTCYSDSICYMQDEVEVGDVFKEVYNALNEDGVFIFDVHSTYQTDEVFPGYSYHENAEDFAMLWDTYEDAAPHSVVHELTFFLQEEDGSFSRHDEVHEERTYEVLTYDILLEQAGFKSFKLYADFEDKEPTETSARWFFVAQK</sequence>
<reference evidence="3 4" key="1">
    <citation type="journal article" date="2004" name="Nat. Biotechnol.">
        <title>Complete sequence and comparative genome analysis of the dairy bacterium Streptococcus thermophilus.</title>
        <authorList>
            <person name="Bolotin A."/>
            <person name="Quinquis B."/>
            <person name="Renault P."/>
            <person name="Sorokin A."/>
            <person name="Ehrlich S.D."/>
            <person name="Kulakauskas S."/>
            <person name="Lapidus A."/>
            <person name="Goltsman E."/>
            <person name="Mazur M."/>
            <person name="Pusch G.D."/>
            <person name="Fonstein M."/>
            <person name="Overbeek R."/>
            <person name="Kyprides N."/>
            <person name="Purnelle B."/>
            <person name="Prozzi D."/>
            <person name="Ngui K."/>
            <person name="Masuy D."/>
            <person name="Hancy F."/>
            <person name="Burteau S."/>
            <person name="Boutry M."/>
            <person name="Delcour J."/>
            <person name="Goffeau A."/>
            <person name="Hols P."/>
        </authorList>
    </citation>
    <scope>NUCLEOTIDE SEQUENCE [LARGE SCALE GENOMIC DNA]</scope>
    <source>
        <strain evidence="4">ATCC BAA-250 / LMG 18311</strain>
    </source>
</reference>
<dbReference type="HOGENOM" id="CLU_069129_5_2_9"/>
<dbReference type="AlphaFoldDB" id="Q5M322"/>
<evidence type="ECO:0000259" key="2">
    <source>
        <dbReference type="Pfam" id="PF13649"/>
    </source>
</evidence>
<dbReference type="InterPro" id="IPR041698">
    <property type="entry name" value="Methyltransf_25"/>
</dbReference>
<dbReference type="SUPFAM" id="SSF53335">
    <property type="entry name" value="S-adenosyl-L-methionine-dependent methyltransferases"/>
    <property type="match status" value="1"/>
</dbReference>
<evidence type="ECO:0000313" key="3">
    <source>
        <dbReference type="EMBL" id="AAV61219.1"/>
    </source>
</evidence>
<dbReference type="eggNOG" id="COG2226">
    <property type="taxonomic scope" value="Bacteria"/>
</dbReference>
<dbReference type="PANTHER" id="PTHR43861">
    <property type="entry name" value="TRANS-ACONITATE 2-METHYLTRANSFERASE-RELATED"/>
    <property type="match status" value="1"/>
</dbReference>
<dbReference type="Gene3D" id="3.40.50.150">
    <property type="entry name" value="Vaccinia Virus protein VP39"/>
    <property type="match status" value="1"/>
</dbReference>
<keyword evidence="4" id="KW-1185">Reference proteome</keyword>
<dbReference type="EMBL" id="CP000023">
    <property type="protein sequence ID" value="AAV61219.1"/>
    <property type="molecule type" value="Genomic_DNA"/>
</dbReference>
<dbReference type="Pfam" id="PF13649">
    <property type="entry name" value="Methyltransf_25"/>
    <property type="match status" value="1"/>
</dbReference>
<gene>
    <name evidence="3" type="ordered locus">stu1616</name>
</gene>
<evidence type="ECO:0000313" key="4">
    <source>
        <dbReference type="Proteomes" id="UP000001170"/>
    </source>
</evidence>
<dbReference type="GO" id="GO:0016740">
    <property type="term" value="F:transferase activity"/>
    <property type="evidence" value="ECO:0007669"/>
    <property type="project" value="UniProtKB-KW"/>
</dbReference>
<accession>Q5M322</accession>
<evidence type="ECO:0000256" key="1">
    <source>
        <dbReference type="ARBA" id="ARBA00022679"/>
    </source>
</evidence>
<protein>
    <recommendedName>
        <fullName evidence="2">Methyltransferase domain-containing protein</fullName>
    </recommendedName>
</protein>
<organism evidence="3 4">
    <name type="scientific">Streptococcus thermophilus (strain ATCC BAA-250 / LMG 18311)</name>
    <dbReference type="NCBI Taxonomy" id="264199"/>
    <lineage>
        <taxon>Bacteria</taxon>
        <taxon>Bacillati</taxon>
        <taxon>Bacillota</taxon>
        <taxon>Bacilli</taxon>
        <taxon>Lactobacillales</taxon>
        <taxon>Streptococcaceae</taxon>
        <taxon>Streptococcus</taxon>
    </lineage>
</organism>